<organism evidence="6 7">
    <name type="scientific">Anaerococcus porci</name>
    <dbReference type="NCBI Taxonomy" id="2652269"/>
    <lineage>
        <taxon>Bacteria</taxon>
        <taxon>Bacillati</taxon>
        <taxon>Bacillota</taxon>
        <taxon>Tissierellia</taxon>
        <taxon>Tissierellales</taxon>
        <taxon>Peptoniphilaceae</taxon>
        <taxon>Anaerococcus</taxon>
    </lineage>
</organism>
<protein>
    <submittedName>
        <fullName evidence="6">Crp/Fnr family transcriptional regulator</fullName>
    </submittedName>
</protein>
<keyword evidence="1" id="KW-0805">Transcription regulation</keyword>
<dbReference type="InterPro" id="IPR018490">
    <property type="entry name" value="cNMP-bd_dom_sf"/>
</dbReference>
<dbReference type="InterPro" id="IPR036390">
    <property type="entry name" value="WH_DNA-bd_sf"/>
</dbReference>
<dbReference type="PRINTS" id="PR00034">
    <property type="entry name" value="HTHCRP"/>
</dbReference>
<reference evidence="6 7" key="1">
    <citation type="submission" date="2019-08" db="EMBL/GenBank/DDBJ databases">
        <title>In-depth cultivation of the pig gut microbiome towards novel bacterial diversity and tailored functional studies.</title>
        <authorList>
            <person name="Wylensek D."/>
            <person name="Hitch T.C.A."/>
            <person name="Clavel T."/>
        </authorList>
    </citation>
    <scope>NUCLEOTIDE SEQUENCE [LARGE SCALE GENOMIC DNA]</scope>
    <source>
        <strain evidence="6 7">WCA-380-WT-2B</strain>
    </source>
</reference>
<dbReference type="AlphaFoldDB" id="A0A6N7VWM6"/>
<dbReference type="GO" id="GO:0005829">
    <property type="term" value="C:cytosol"/>
    <property type="evidence" value="ECO:0007669"/>
    <property type="project" value="TreeGrafter"/>
</dbReference>
<evidence type="ECO:0000256" key="1">
    <source>
        <dbReference type="ARBA" id="ARBA00023015"/>
    </source>
</evidence>
<dbReference type="Proteomes" id="UP000441925">
    <property type="component" value="Unassembled WGS sequence"/>
</dbReference>
<evidence type="ECO:0000259" key="5">
    <source>
        <dbReference type="PROSITE" id="PS51063"/>
    </source>
</evidence>
<dbReference type="InterPro" id="IPR036388">
    <property type="entry name" value="WH-like_DNA-bd_sf"/>
</dbReference>
<dbReference type="PANTHER" id="PTHR24567">
    <property type="entry name" value="CRP FAMILY TRANSCRIPTIONAL REGULATORY PROTEIN"/>
    <property type="match status" value="1"/>
</dbReference>
<keyword evidence="7" id="KW-1185">Reference proteome</keyword>
<feature type="domain" description="Cyclic nucleotide-binding" evidence="4">
    <location>
        <begin position="10"/>
        <end position="130"/>
    </location>
</feature>
<dbReference type="Gene3D" id="1.10.10.10">
    <property type="entry name" value="Winged helix-like DNA-binding domain superfamily/Winged helix DNA-binding domain"/>
    <property type="match status" value="1"/>
</dbReference>
<keyword evidence="2" id="KW-0238">DNA-binding</keyword>
<dbReference type="Gene3D" id="2.60.120.10">
    <property type="entry name" value="Jelly Rolls"/>
    <property type="match status" value="1"/>
</dbReference>
<accession>A0A6N7VWM6</accession>
<dbReference type="InterPro" id="IPR012318">
    <property type="entry name" value="HTH_CRP"/>
</dbReference>
<dbReference type="SMART" id="SM00100">
    <property type="entry name" value="cNMP"/>
    <property type="match status" value="1"/>
</dbReference>
<dbReference type="SUPFAM" id="SSF51206">
    <property type="entry name" value="cAMP-binding domain-like"/>
    <property type="match status" value="1"/>
</dbReference>
<evidence type="ECO:0000256" key="3">
    <source>
        <dbReference type="ARBA" id="ARBA00023163"/>
    </source>
</evidence>
<dbReference type="PROSITE" id="PS51063">
    <property type="entry name" value="HTH_CRP_2"/>
    <property type="match status" value="1"/>
</dbReference>
<evidence type="ECO:0000313" key="7">
    <source>
        <dbReference type="Proteomes" id="UP000441925"/>
    </source>
</evidence>
<evidence type="ECO:0000256" key="2">
    <source>
        <dbReference type="ARBA" id="ARBA00023125"/>
    </source>
</evidence>
<comment type="caution">
    <text evidence="6">The sequence shown here is derived from an EMBL/GenBank/DDBJ whole genome shotgun (WGS) entry which is preliminary data.</text>
</comment>
<dbReference type="GO" id="GO:0003677">
    <property type="term" value="F:DNA binding"/>
    <property type="evidence" value="ECO:0007669"/>
    <property type="project" value="UniProtKB-KW"/>
</dbReference>
<dbReference type="Pfam" id="PF00027">
    <property type="entry name" value="cNMP_binding"/>
    <property type="match status" value="1"/>
</dbReference>
<dbReference type="SUPFAM" id="SSF46785">
    <property type="entry name" value="Winged helix' DNA-binding domain"/>
    <property type="match status" value="1"/>
</dbReference>
<gene>
    <name evidence="6" type="ORF">FYJ26_07560</name>
</gene>
<dbReference type="EMBL" id="VULQ01000008">
    <property type="protein sequence ID" value="MSS78257.1"/>
    <property type="molecule type" value="Genomic_DNA"/>
</dbReference>
<dbReference type="Pfam" id="PF13545">
    <property type="entry name" value="HTH_Crp_2"/>
    <property type="match status" value="1"/>
</dbReference>
<dbReference type="InterPro" id="IPR014710">
    <property type="entry name" value="RmlC-like_jellyroll"/>
</dbReference>
<dbReference type="PANTHER" id="PTHR24567:SF28">
    <property type="entry name" value="LISTERIOLYSIN REGULATORY PROTEIN"/>
    <property type="match status" value="1"/>
</dbReference>
<dbReference type="CDD" id="cd00038">
    <property type="entry name" value="CAP_ED"/>
    <property type="match status" value="1"/>
</dbReference>
<proteinExistence type="predicted"/>
<dbReference type="PROSITE" id="PS50042">
    <property type="entry name" value="CNMP_BINDING_3"/>
    <property type="match status" value="1"/>
</dbReference>
<dbReference type="InterPro" id="IPR050397">
    <property type="entry name" value="Env_Response_Regulators"/>
</dbReference>
<feature type="domain" description="HTH crp-type" evidence="5">
    <location>
        <begin position="143"/>
        <end position="218"/>
    </location>
</feature>
<sequence length="225" mass="26144">MSLDYGKIDLFNFLTKKELDRLSKDVKIKEYKKGETVFSPGDKPEKMFVIYEGFIKIFMLISDGREQILYIYGKGEFVGGHNMLKNEDYIYHGLATSDVKIIELDKYDFSVLINNKIFLRRLIDQSYKRIRKSEKLIDRLIVINADMKVAKLLIDLIGIYGKIKANGTILLDTNITRQELASYAGISRETMSRKLSYLEDMGIIDLEDKGKILIKNMKELRKFTL</sequence>
<dbReference type="InterPro" id="IPR000595">
    <property type="entry name" value="cNMP-bd_dom"/>
</dbReference>
<keyword evidence="3" id="KW-0804">Transcription</keyword>
<dbReference type="GO" id="GO:0003700">
    <property type="term" value="F:DNA-binding transcription factor activity"/>
    <property type="evidence" value="ECO:0007669"/>
    <property type="project" value="TreeGrafter"/>
</dbReference>
<evidence type="ECO:0000313" key="6">
    <source>
        <dbReference type="EMBL" id="MSS78257.1"/>
    </source>
</evidence>
<evidence type="ECO:0000259" key="4">
    <source>
        <dbReference type="PROSITE" id="PS50042"/>
    </source>
</evidence>
<dbReference type="SMART" id="SM00419">
    <property type="entry name" value="HTH_CRP"/>
    <property type="match status" value="1"/>
</dbReference>
<name>A0A6N7VWM6_9FIRM</name>